<sequence>MGQVVPFSLSENDKQVFQRDGFDYQVFHDLSVPPLIDNELSDEYKWGFALVAIWSGHLDQSDDVMWDISPRSLGNINSFPENFEDFDQFYSLVDGGDASQGYSINPATGKEYEEQLVPRGDYARVLAEFWADGPKSETPPGHWFVILNSVSDHPLMEKRWAGEGDILGNLEWDIKTYFAMGGTMHDAAVTAWGVKGWYDYIRPVSAIRAMADLGQSTDPLLPSYHKNGLPLVPNHIELVNAGDPLAGDNNEHIGKIKLYAWRGPAYIESPATDQAGAQWILAEHWWSYQRPSFVTPPFAGYVSGHSTFSRAAAELMTLVTGSEYFPGGMSEFKIKANDFLVFEQGPSVDMTLQWATYQDASDQCSLSRIWGGIHPPADDLPYRRMGMKIGPEAFNKVQSMFNGN</sequence>
<dbReference type="InterPro" id="IPR036938">
    <property type="entry name" value="PAP2/HPO_sf"/>
</dbReference>
<evidence type="ECO:0000313" key="1">
    <source>
        <dbReference type="EMBL" id="MDC2889543.1"/>
    </source>
</evidence>
<dbReference type="PANTHER" id="PTHR34599">
    <property type="entry name" value="PEROXIDASE-RELATED"/>
    <property type="match status" value="1"/>
</dbReference>
<proteinExistence type="predicted"/>
<gene>
    <name evidence="1" type="ORF">PN838_13120</name>
</gene>
<dbReference type="Proteomes" id="UP001528411">
    <property type="component" value="Unassembled WGS sequence"/>
</dbReference>
<keyword evidence="2" id="KW-1185">Reference proteome</keyword>
<dbReference type="InterPro" id="IPR016119">
    <property type="entry name" value="Br/Cl_peroxidase_C"/>
</dbReference>
<dbReference type="Gene3D" id="1.10.606.10">
    <property type="entry name" value="Vanadium-containing Chloroperoxidase, domain 2"/>
    <property type="match status" value="1"/>
</dbReference>
<protein>
    <submittedName>
        <fullName evidence="1">Vanadium-dependent haloperoxidase</fullName>
    </submittedName>
</protein>
<dbReference type="CDD" id="cd03398">
    <property type="entry name" value="PAP2_haloperoxidase"/>
    <property type="match status" value="1"/>
</dbReference>
<comment type="caution">
    <text evidence="1">The sequence shown here is derived from an EMBL/GenBank/DDBJ whole genome shotgun (WGS) entry which is preliminary data.</text>
</comment>
<dbReference type="PANTHER" id="PTHR34599:SF2">
    <property type="entry name" value="TRAF-TYPE DOMAIN-CONTAINING PROTEIN"/>
    <property type="match status" value="1"/>
</dbReference>
<dbReference type="InterPro" id="IPR052559">
    <property type="entry name" value="V-haloperoxidase"/>
</dbReference>
<reference evidence="1 2" key="1">
    <citation type="submission" date="2023-01" db="EMBL/GenBank/DDBJ databases">
        <title>Psychrosphaera sp. nov., isolated from marine algae.</title>
        <authorList>
            <person name="Bayburt H."/>
            <person name="Choi B.J."/>
            <person name="Kim J.M."/>
            <person name="Choi D.G."/>
            <person name="Jeon C.O."/>
        </authorList>
    </citation>
    <scope>NUCLEOTIDE SEQUENCE [LARGE SCALE GENOMIC DNA]</scope>
    <source>
        <strain evidence="1 2">G1-22</strain>
    </source>
</reference>
<name>A0ABT5FF99_9GAMM</name>
<dbReference type="EMBL" id="JAQOMS010000002">
    <property type="protein sequence ID" value="MDC2889543.1"/>
    <property type="molecule type" value="Genomic_DNA"/>
</dbReference>
<accession>A0ABT5FF99</accession>
<evidence type="ECO:0000313" key="2">
    <source>
        <dbReference type="Proteomes" id="UP001528411"/>
    </source>
</evidence>
<dbReference type="SUPFAM" id="SSF48317">
    <property type="entry name" value="Acid phosphatase/Vanadium-dependent haloperoxidase"/>
    <property type="match status" value="1"/>
</dbReference>
<organism evidence="1 2">
    <name type="scientific">Psychrosphaera algicola</name>
    <dbReference type="NCBI Taxonomy" id="3023714"/>
    <lineage>
        <taxon>Bacteria</taxon>
        <taxon>Pseudomonadati</taxon>
        <taxon>Pseudomonadota</taxon>
        <taxon>Gammaproteobacteria</taxon>
        <taxon>Alteromonadales</taxon>
        <taxon>Pseudoalteromonadaceae</taxon>
        <taxon>Psychrosphaera</taxon>
    </lineage>
</organism>
<dbReference type="RefSeq" id="WP_272180961.1">
    <property type="nucleotide sequence ID" value="NZ_JAQOMS010000002.1"/>
</dbReference>